<reference evidence="2 3" key="1">
    <citation type="journal article" date="2018" name="PLoS ONE">
        <title>The draft genome of Kipferlia bialata reveals reductive genome evolution in fornicate parasites.</title>
        <authorList>
            <person name="Tanifuji G."/>
            <person name="Takabayashi S."/>
            <person name="Kume K."/>
            <person name="Takagi M."/>
            <person name="Nakayama T."/>
            <person name="Kamikawa R."/>
            <person name="Inagaki Y."/>
            <person name="Hashimoto T."/>
        </authorList>
    </citation>
    <scope>NUCLEOTIDE SEQUENCE [LARGE SCALE GENOMIC DNA]</scope>
    <source>
        <strain evidence="2">NY0173</strain>
    </source>
</reference>
<feature type="transmembrane region" description="Helical" evidence="1">
    <location>
        <begin position="36"/>
        <end position="57"/>
    </location>
</feature>
<evidence type="ECO:0000313" key="2">
    <source>
        <dbReference type="EMBL" id="GIQ87518.1"/>
    </source>
</evidence>
<proteinExistence type="predicted"/>
<evidence type="ECO:0000313" key="3">
    <source>
        <dbReference type="Proteomes" id="UP000265618"/>
    </source>
</evidence>
<sequence length="199" mass="21972">MYFGSLYDLGYDAFCGDDPGPFYAYLDYTSTMDARYRGLSLAAVAQMLAVLLCFRVLRRDVSSHLHTLSVNQRGREGARVGDSAPKALQIPSNTNSTAVCLTPAPAIDTSRKKQRRRPLFKLTLLPWVYAAYSVSVLVMGVSLLLMWSTDPGTEAYTFFMSFYAYALGPANGIEGVCLAIMVYPIGARVRQRRVDRGAV</sequence>
<protein>
    <submittedName>
        <fullName evidence="2">Uncharacterized protein</fullName>
    </submittedName>
</protein>
<feature type="transmembrane region" description="Helical" evidence="1">
    <location>
        <begin position="122"/>
        <end position="147"/>
    </location>
</feature>
<evidence type="ECO:0000256" key="1">
    <source>
        <dbReference type="SAM" id="Phobius"/>
    </source>
</evidence>
<dbReference type="Proteomes" id="UP000265618">
    <property type="component" value="Unassembled WGS sequence"/>
</dbReference>
<name>A0A9K3D451_9EUKA</name>
<dbReference type="AlphaFoldDB" id="A0A9K3D451"/>
<gene>
    <name evidence="2" type="ORF">KIPB_009568</name>
</gene>
<dbReference type="EMBL" id="BDIP01003290">
    <property type="protein sequence ID" value="GIQ87518.1"/>
    <property type="molecule type" value="Genomic_DNA"/>
</dbReference>
<accession>A0A9K3D451</accession>
<feature type="transmembrane region" description="Helical" evidence="1">
    <location>
        <begin position="162"/>
        <end position="183"/>
    </location>
</feature>
<comment type="caution">
    <text evidence="2">The sequence shown here is derived from an EMBL/GenBank/DDBJ whole genome shotgun (WGS) entry which is preliminary data.</text>
</comment>
<keyword evidence="1" id="KW-1133">Transmembrane helix</keyword>
<keyword evidence="3" id="KW-1185">Reference proteome</keyword>
<organism evidence="2 3">
    <name type="scientific">Kipferlia bialata</name>
    <dbReference type="NCBI Taxonomy" id="797122"/>
    <lineage>
        <taxon>Eukaryota</taxon>
        <taxon>Metamonada</taxon>
        <taxon>Carpediemonas-like organisms</taxon>
        <taxon>Kipferlia</taxon>
    </lineage>
</organism>
<keyword evidence="1" id="KW-0812">Transmembrane</keyword>
<keyword evidence="1" id="KW-0472">Membrane</keyword>